<evidence type="ECO:0000256" key="1">
    <source>
        <dbReference type="ARBA" id="ARBA00006432"/>
    </source>
</evidence>
<dbReference type="InterPro" id="IPR000873">
    <property type="entry name" value="AMP-dep_synth/lig_dom"/>
</dbReference>
<dbReference type="GO" id="GO:0016874">
    <property type="term" value="F:ligase activity"/>
    <property type="evidence" value="ECO:0007669"/>
    <property type="project" value="UniProtKB-KW"/>
</dbReference>
<dbReference type="PROSITE" id="PS00455">
    <property type="entry name" value="AMP_BINDING"/>
    <property type="match status" value="1"/>
</dbReference>
<name>A0ABP5U3M8_9ACTN</name>
<feature type="compositionally biased region" description="Low complexity" evidence="2">
    <location>
        <begin position="1"/>
        <end position="11"/>
    </location>
</feature>
<dbReference type="InterPro" id="IPR025110">
    <property type="entry name" value="AMP-bd_C"/>
</dbReference>
<dbReference type="SUPFAM" id="SSF56801">
    <property type="entry name" value="Acetyl-CoA synthetase-like"/>
    <property type="match status" value="1"/>
</dbReference>
<proteinExistence type="inferred from homology"/>
<comment type="similarity">
    <text evidence="1">Belongs to the ATP-dependent AMP-binding enzyme family.</text>
</comment>
<dbReference type="EMBL" id="BAAASD010000041">
    <property type="protein sequence ID" value="GAA2365741.1"/>
    <property type="molecule type" value="Genomic_DNA"/>
</dbReference>
<dbReference type="PANTHER" id="PTHR43201:SF8">
    <property type="entry name" value="ACYL-COA SYNTHETASE FAMILY MEMBER 3"/>
    <property type="match status" value="1"/>
</dbReference>
<evidence type="ECO:0000259" key="4">
    <source>
        <dbReference type="Pfam" id="PF13193"/>
    </source>
</evidence>
<dbReference type="Gene3D" id="3.30.300.30">
    <property type="match status" value="1"/>
</dbReference>
<feature type="domain" description="AMP-dependent synthetase/ligase" evidence="3">
    <location>
        <begin position="66"/>
        <end position="352"/>
    </location>
</feature>
<accession>A0ABP5U3M8</accession>
<evidence type="ECO:0000256" key="2">
    <source>
        <dbReference type="SAM" id="MobiDB-lite"/>
    </source>
</evidence>
<dbReference type="Proteomes" id="UP001500253">
    <property type="component" value="Unassembled WGS sequence"/>
</dbReference>
<dbReference type="PANTHER" id="PTHR43201">
    <property type="entry name" value="ACYL-COA SYNTHETASE"/>
    <property type="match status" value="1"/>
</dbReference>
<dbReference type="Pfam" id="PF13193">
    <property type="entry name" value="AMP-binding_C"/>
    <property type="match status" value="1"/>
</dbReference>
<evidence type="ECO:0000313" key="5">
    <source>
        <dbReference type="EMBL" id="GAA2365741.1"/>
    </source>
</evidence>
<comment type="caution">
    <text evidence="5">The sequence shown here is derived from an EMBL/GenBank/DDBJ whole genome shotgun (WGS) entry which is preliminary data.</text>
</comment>
<gene>
    <name evidence="5" type="ORF">GCM10010246_68220</name>
</gene>
<evidence type="ECO:0000313" key="6">
    <source>
        <dbReference type="Proteomes" id="UP001500253"/>
    </source>
</evidence>
<feature type="region of interest" description="Disordered" evidence="2">
    <location>
        <begin position="1"/>
        <end position="31"/>
    </location>
</feature>
<sequence>MAGLADDLSGSLSGGSSGGSEGGLSGGSPGGAADGFSGKAVDTGMGALIQTLFDRKDDGLPYLAHQQEIVTRGELRGRVARQAEVFAGYGIGPGSTVGLRTPPSFTQVEVALALWRLGAQVMLFDFRLKPAEVEALCATCRPRFMVRAGSNARAAFGFRPEYEVVTECRATGRPATTGHGLLQFSSGSTGRPKVVGRTVRSLAAEVERFAAIPGMPGEGDRLLLLSSTMHSFGLIGGLLHSLAAGVCVVFTPRVTARDILRSAVDHRIAALFGVPMHYELLAAAPDPPQLPGLRVAVSGGEMMPPEVAARFAERYGVPVGESYGTTETGVVAMDVRGALRPSVGRPAPGVVVREHKGELDVALEESPYLFGSGGAQYADGWLHTRDRATVDDTGAVRLHGRADSLVVIGGLKVDLTEVEHVLRRHPAVDQAVLVHEGVTEAYVAVAAGEERPSAEELLRWCRERLADYKLPKVIRLLESLPRTSNGKLVRQAATLQAAAAGA</sequence>
<dbReference type="InterPro" id="IPR042099">
    <property type="entry name" value="ANL_N_sf"/>
</dbReference>
<protein>
    <submittedName>
        <fullName evidence="5">FadD3 family acyl-CoA ligase</fullName>
    </submittedName>
</protein>
<organism evidence="5 6">
    <name type="scientific">Streptomyces cuspidosporus</name>
    <dbReference type="NCBI Taxonomy" id="66882"/>
    <lineage>
        <taxon>Bacteria</taxon>
        <taxon>Bacillati</taxon>
        <taxon>Actinomycetota</taxon>
        <taxon>Actinomycetes</taxon>
        <taxon>Kitasatosporales</taxon>
        <taxon>Streptomycetaceae</taxon>
        <taxon>Streptomyces</taxon>
    </lineage>
</organism>
<dbReference type="Gene3D" id="3.40.50.12780">
    <property type="entry name" value="N-terminal domain of ligase-like"/>
    <property type="match status" value="1"/>
</dbReference>
<feature type="compositionally biased region" description="Gly residues" evidence="2">
    <location>
        <begin position="12"/>
        <end position="31"/>
    </location>
</feature>
<feature type="domain" description="AMP-binding enzyme C-terminal" evidence="4">
    <location>
        <begin position="417"/>
        <end position="487"/>
    </location>
</feature>
<dbReference type="CDD" id="cd04433">
    <property type="entry name" value="AFD_class_I"/>
    <property type="match status" value="1"/>
</dbReference>
<dbReference type="InterPro" id="IPR020845">
    <property type="entry name" value="AMP-binding_CS"/>
</dbReference>
<keyword evidence="5" id="KW-0436">Ligase</keyword>
<keyword evidence="6" id="KW-1185">Reference proteome</keyword>
<reference evidence="6" key="1">
    <citation type="journal article" date="2019" name="Int. J. Syst. Evol. Microbiol.">
        <title>The Global Catalogue of Microorganisms (GCM) 10K type strain sequencing project: providing services to taxonomists for standard genome sequencing and annotation.</title>
        <authorList>
            <consortium name="The Broad Institute Genomics Platform"/>
            <consortium name="The Broad Institute Genome Sequencing Center for Infectious Disease"/>
            <person name="Wu L."/>
            <person name="Ma J."/>
        </authorList>
    </citation>
    <scope>NUCLEOTIDE SEQUENCE [LARGE SCALE GENOMIC DNA]</scope>
    <source>
        <strain evidence="6">JCM 4316</strain>
    </source>
</reference>
<dbReference type="Pfam" id="PF00501">
    <property type="entry name" value="AMP-binding"/>
    <property type="match status" value="1"/>
</dbReference>
<dbReference type="InterPro" id="IPR045851">
    <property type="entry name" value="AMP-bd_C_sf"/>
</dbReference>
<evidence type="ECO:0000259" key="3">
    <source>
        <dbReference type="Pfam" id="PF00501"/>
    </source>
</evidence>